<keyword evidence="3 7" id="KW-0812">Transmembrane</keyword>
<feature type="compositionally biased region" description="Basic and acidic residues" evidence="6">
    <location>
        <begin position="578"/>
        <end position="597"/>
    </location>
</feature>
<accession>A0ABQ9K6Y6</accession>
<feature type="transmembrane region" description="Helical" evidence="7">
    <location>
        <begin position="109"/>
        <end position="129"/>
    </location>
</feature>
<dbReference type="PANTHER" id="PTHR13317:SF4">
    <property type="entry name" value="TRANSMEMBRANE ANTERIOR POSTERIOR TRANSFORMATION PROTEIN 1 HOMOLOG"/>
    <property type="match status" value="1"/>
</dbReference>
<dbReference type="InterPro" id="IPR008010">
    <property type="entry name" value="Tatp1"/>
</dbReference>
<evidence type="ECO:0000313" key="8">
    <source>
        <dbReference type="EMBL" id="KAJ8985781.1"/>
    </source>
</evidence>
<protein>
    <submittedName>
        <fullName evidence="8">Uncharacterized protein</fullName>
    </submittedName>
</protein>
<evidence type="ECO:0000256" key="3">
    <source>
        <dbReference type="ARBA" id="ARBA00022692"/>
    </source>
</evidence>
<dbReference type="PANTHER" id="PTHR13317">
    <property type="entry name" value="TRANSMEMBRANE ANTERIOR POSTERIOR TRANSFORMATION PROTEIN 1 HOMOLOG"/>
    <property type="match status" value="1"/>
</dbReference>
<evidence type="ECO:0000313" key="9">
    <source>
        <dbReference type="Proteomes" id="UP001162164"/>
    </source>
</evidence>
<reference evidence="8" key="1">
    <citation type="journal article" date="2023" name="Insect Mol. Biol.">
        <title>Genome sequencing provides insights into the evolution of gene families encoding plant cell wall-degrading enzymes in longhorned beetles.</title>
        <authorList>
            <person name="Shin N.R."/>
            <person name="Okamura Y."/>
            <person name="Kirsch R."/>
            <person name="Pauchet Y."/>
        </authorList>
    </citation>
    <scope>NUCLEOTIDE SEQUENCE</scope>
    <source>
        <strain evidence="8">MMC_N1</strain>
    </source>
</reference>
<evidence type="ECO:0000256" key="6">
    <source>
        <dbReference type="SAM" id="MobiDB-lite"/>
    </source>
</evidence>
<feature type="transmembrane region" description="Helical" evidence="7">
    <location>
        <begin position="421"/>
        <end position="444"/>
    </location>
</feature>
<evidence type="ECO:0000256" key="5">
    <source>
        <dbReference type="ARBA" id="ARBA00023136"/>
    </source>
</evidence>
<feature type="transmembrane region" description="Helical" evidence="7">
    <location>
        <begin position="396"/>
        <end position="415"/>
    </location>
</feature>
<feature type="transmembrane region" description="Helical" evidence="7">
    <location>
        <begin position="150"/>
        <end position="172"/>
    </location>
</feature>
<dbReference type="Pfam" id="PF05346">
    <property type="entry name" value="DUF747"/>
    <property type="match status" value="1"/>
</dbReference>
<sequence length="611" mass="69285">MSLNEDNKVRNGKKIRFRTSSKILCGSDSNLEDLLKIENNEMPSDETDNKKEQGPSLLSFLNVELTRGYLLEHDEERYSAKREKIYSFMKIPKEVEKFMCYGLMQCTDSFLFVFTFLPIRVVLALWALLTRPFSKCFGLSNGKRKQILTPAEICDVLKALILLVCSIAMLYIDTSMLYHLIKSQSVIKLYIFYNMLEIGDRLFSAFGQDTIDALFWTATEPHDRKREHLGIIGHLIFAIIYYSIAFLVLLQATTLSVAVNSSNKSLMTIMMSNNLVELKGSVFKKFDKNNLFQVSCSDVRERFHLFILLFVVIFQTMREYNWKIDQFWVMLPDCMYVLIAEMLVDWIKHAFITRFNELSLDVYRDYTTSLAYDMAQTRQKHAFSDHSDLVARRMGFIPLPLGVLLIRVLLHSISISDIPSFTVFAMAYLCLGTFKILNSLLILGKASQLISQHKQDKASLNSPCTIRSNSPLPVALTRSRIDTSTSPIRPTVVQPVVRSVLLSDFPPLDVKGGENVDTNTSSIGLLGPAAIFANSNVDFKDTSLNDELLKIDGDSIRIESVNDSEAVTRSFPDIKSEILEDGKGETGVEEALKRSESEPSLNKTDNENSPK</sequence>
<keyword evidence="9" id="KW-1185">Reference proteome</keyword>
<feature type="transmembrane region" description="Helical" evidence="7">
    <location>
        <begin position="231"/>
        <end position="259"/>
    </location>
</feature>
<name>A0ABQ9K6Y6_9CUCU</name>
<organism evidence="8 9">
    <name type="scientific">Molorchus minor</name>
    <dbReference type="NCBI Taxonomy" id="1323400"/>
    <lineage>
        <taxon>Eukaryota</taxon>
        <taxon>Metazoa</taxon>
        <taxon>Ecdysozoa</taxon>
        <taxon>Arthropoda</taxon>
        <taxon>Hexapoda</taxon>
        <taxon>Insecta</taxon>
        <taxon>Pterygota</taxon>
        <taxon>Neoptera</taxon>
        <taxon>Endopterygota</taxon>
        <taxon>Coleoptera</taxon>
        <taxon>Polyphaga</taxon>
        <taxon>Cucujiformia</taxon>
        <taxon>Chrysomeloidea</taxon>
        <taxon>Cerambycidae</taxon>
        <taxon>Lamiinae</taxon>
        <taxon>Monochamini</taxon>
        <taxon>Molorchus</taxon>
    </lineage>
</organism>
<keyword evidence="4 7" id="KW-1133">Transmembrane helix</keyword>
<dbReference type="EMBL" id="JAPWTJ010000009">
    <property type="protein sequence ID" value="KAJ8985781.1"/>
    <property type="molecule type" value="Genomic_DNA"/>
</dbReference>
<comment type="similarity">
    <text evidence="2">Belongs to the TAPT1 family.</text>
</comment>
<feature type="transmembrane region" description="Helical" evidence="7">
    <location>
        <begin position="303"/>
        <end position="320"/>
    </location>
</feature>
<evidence type="ECO:0000256" key="7">
    <source>
        <dbReference type="SAM" id="Phobius"/>
    </source>
</evidence>
<comment type="caution">
    <text evidence="8">The sequence shown here is derived from an EMBL/GenBank/DDBJ whole genome shotgun (WGS) entry which is preliminary data.</text>
</comment>
<proteinExistence type="inferred from homology"/>
<evidence type="ECO:0000256" key="2">
    <source>
        <dbReference type="ARBA" id="ARBA00008803"/>
    </source>
</evidence>
<comment type="subcellular location">
    <subcellularLocation>
        <location evidence="1">Membrane</location>
        <topology evidence="1">Multi-pass membrane protein</topology>
    </subcellularLocation>
</comment>
<gene>
    <name evidence="8" type="ORF">NQ317_014435</name>
</gene>
<keyword evidence="5 7" id="KW-0472">Membrane</keyword>
<feature type="region of interest" description="Disordered" evidence="6">
    <location>
        <begin position="578"/>
        <end position="611"/>
    </location>
</feature>
<evidence type="ECO:0000256" key="4">
    <source>
        <dbReference type="ARBA" id="ARBA00022989"/>
    </source>
</evidence>
<evidence type="ECO:0000256" key="1">
    <source>
        <dbReference type="ARBA" id="ARBA00004141"/>
    </source>
</evidence>
<dbReference type="Proteomes" id="UP001162164">
    <property type="component" value="Unassembled WGS sequence"/>
</dbReference>